<evidence type="ECO:0000256" key="2">
    <source>
        <dbReference type="ARBA" id="ARBA00011881"/>
    </source>
</evidence>
<dbReference type="SMART" id="SM00829">
    <property type="entry name" value="PKS_ER"/>
    <property type="match status" value="1"/>
</dbReference>
<comment type="subcellular location">
    <subcellularLocation>
        <location evidence="1">Cytoplasm</location>
    </subcellularLocation>
</comment>
<proteinExistence type="predicted"/>
<evidence type="ECO:0000256" key="6">
    <source>
        <dbReference type="ARBA" id="ARBA00022990"/>
    </source>
</evidence>
<dbReference type="InterPro" id="IPR002364">
    <property type="entry name" value="Quin_OxRdtase/zeta-crystal_CS"/>
</dbReference>
<dbReference type="PANTHER" id="PTHR44154:SF1">
    <property type="entry name" value="QUINONE OXIDOREDUCTASE"/>
    <property type="match status" value="1"/>
</dbReference>
<dbReference type="NCBIfam" id="TIGR01751">
    <property type="entry name" value="crot-CoA-red"/>
    <property type="match status" value="1"/>
</dbReference>
<keyword evidence="3" id="KW-0963">Cytoplasm</keyword>
<keyword evidence="9" id="KW-1185">Reference proteome</keyword>
<dbReference type="SUPFAM" id="SSF50129">
    <property type="entry name" value="GroES-like"/>
    <property type="match status" value="1"/>
</dbReference>
<reference evidence="8" key="1">
    <citation type="submission" date="2024-05" db="EMBL/GenBank/DDBJ databases">
        <title>Whole genome shotgun sequence of Streptomyces hygroscopicus NBRC 113678.</title>
        <authorList>
            <person name="Komaki H."/>
            <person name="Tamura T."/>
        </authorList>
    </citation>
    <scope>NUCLEOTIDE SEQUENCE</scope>
    <source>
        <strain evidence="8">N11-34</strain>
    </source>
</reference>
<evidence type="ECO:0000256" key="3">
    <source>
        <dbReference type="ARBA" id="ARBA00022490"/>
    </source>
</evidence>
<gene>
    <name evidence="8" type="primary">qor_1</name>
    <name evidence="8" type="ORF">TPA0910_00560</name>
</gene>
<name>A0ABQ3TQK9_STRHY</name>
<feature type="domain" description="Enoyl reductase (ER)" evidence="7">
    <location>
        <begin position="53"/>
        <end position="419"/>
    </location>
</feature>
<dbReference type="EMBL" id="BNEK01000002">
    <property type="protein sequence ID" value="GHJ25623.1"/>
    <property type="molecule type" value="Genomic_DNA"/>
</dbReference>
<dbReference type="InterPro" id="IPR020843">
    <property type="entry name" value="ER"/>
</dbReference>
<dbReference type="InterPro" id="IPR036291">
    <property type="entry name" value="NAD(P)-bd_dom_sf"/>
</dbReference>
<dbReference type="SUPFAM" id="SSF51735">
    <property type="entry name" value="NAD(P)-binding Rossmann-fold domains"/>
    <property type="match status" value="1"/>
</dbReference>
<keyword evidence="5" id="KW-0694">RNA-binding</keyword>
<accession>A0ABQ3TQK9</accession>
<dbReference type="InterPro" id="IPR013154">
    <property type="entry name" value="ADH-like_N"/>
</dbReference>
<dbReference type="PROSITE" id="PS01162">
    <property type="entry name" value="QOR_ZETA_CRYSTAL"/>
    <property type="match status" value="1"/>
</dbReference>
<sequence>MQERGVAVSALTEAVFQGAAPEEIERIPLPAEYTAAYVREEDEGIFSGLTDKDVRKSLHLGPVPMPDLAPDEVVVAVMASSINYNTVWSAMFEPVPTFRFLRQFARQGGWATRHDRPYQVVGSDGAGVVVRVGSGVRHWRAGDHVVVSPAHVDDQEAATHADGMMGDEQRAWGFETNFGGLAEYAVVRATQLIPKPAHLTWEEAACSPLCAGTAYRMLVGERGARMKQGDVVLVWGAAGGLGGYAVQFVRNGGGIPVGIVGSERKAAALRALGCEVVINRAEFGLTDGAAADSGRSMESARTLGRIIRERAGRDPDIVFEHTGRATFGTSVFVVRRGGTVVTCGSSTGYEHTFDNRYLWMRLKRVIGSHVANLQEQWDANRLIELGHVVPTLSALYPLADVAEAARVVQTNRHIGKIGVLCMAPEPGLGVTAPGTRARIGEDRLGPLRGFGPGTGEE</sequence>
<evidence type="ECO:0000313" key="8">
    <source>
        <dbReference type="EMBL" id="GHJ25623.1"/>
    </source>
</evidence>
<dbReference type="Gene3D" id="3.90.180.10">
    <property type="entry name" value="Medium-chain alcohol dehydrogenases, catalytic domain"/>
    <property type="match status" value="2"/>
</dbReference>
<protein>
    <submittedName>
        <fullName evidence="8">Crotonyl-CoA reductase</fullName>
    </submittedName>
</protein>
<keyword evidence="6" id="KW-0007">Acetylation</keyword>
<dbReference type="Pfam" id="PF08240">
    <property type="entry name" value="ADH_N"/>
    <property type="match status" value="1"/>
</dbReference>
<dbReference type="InterPro" id="IPR011032">
    <property type="entry name" value="GroES-like_sf"/>
</dbReference>
<comment type="subunit">
    <text evidence="2">Homotetramer.</text>
</comment>
<dbReference type="InterPro" id="IPR010085">
    <property type="entry name" value="Crot_CoA_red"/>
</dbReference>
<dbReference type="Pfam" id="PF00107">
    <property type="entry name" value="ADH_zinc_N"/>
    <property type="match status" value="1"/>
</dbReference>
<dbReference type="Proteomes" id="UP001054854">
    <property type="component" value="Unassembled WGS sequence"/>
</dbReference>
<evidence type="ECO:0000256" key="5">
    <source>
        <dbReference type="ARBA" id="ARBA00022884"/>
    </source>
</evidence>
<dbReference type="PANTHER" id="PTHR44154">
    <property type="entry name" value="QUINONE OXIDOREDUCTASE"/>
    <property type="match status" value="1"/>
</dbReference>
<dbReference type="InterPro" id="IPR051603">
    <property type="entry name" value="Zinc-ADH_QOR/CCCR"/>
</dbReference>
<comment type="caution">
    <text evidence="8">The sequence shown here is derived from an EMBL/GenBank/DDBJ whole genome shotgun (WGS) entry which is preliminary data.</text>
</comment>
<dbReference type="InterPro" id="IPR013149">
    <property type="entry name" value="ADH-like_C"/>
</dbReference>
<evidence type="ECO:0000313" key="9">
    <source>
        <dbReference type="Proteomes" id="UP001054854"/>
    </source>
</evidence>
<evidence type="ECO:0000256" key="1">
    <source>
        <dbReference type="ARBA" id="ARBA00004496"/>
    </source>
</evidence>
<keyword evidence="4" id="KW-0521">NADP</keyword>
<evidence type="ECO:0000256" key="4">
    <source>
        <dbReference type="ARBA" id="ARBA00022857"/>
    </source>
</evidence>
<organism evidence="8 9">
    <name type="scientific">Streptomyces hygroscopicus</name>
    <dbReference type="NCBI Taxonomy" id="1912"/>
    <lineage>
        <taxon>Bacteria</taxon>
        <taxon>Bacillati</taxon>
        <taxon>Actinomycetota</taxon>
        <taxon>Actinomycetes</taxon>
        <taxon>Kitasatosporales</taxon>
        <taxon>Streptomycetaceae</taxon>
        <taxon>Streptomyces</taxon>
        <taxon>Streptomyces violaceusniger group</taxon>
    </lineage>
</organism>
<evidence type="ECO:0000259" key="7">
    <source>
        <dbReference type="SMART" id="SM00829"/>
    </source>
</evidence>